<keyword evidence="2" id="KW-0963">Cytoplasm</keyword>
<dbReference type="OMA" id="LNQFIYC"/>
<evidence type="ECO:0000259" key="6">
    <source>
        <dbReference type="PROSITE" id="PS50222"/>
    </source>
</evidence>
<dbReference type="PROSITE" id="PS00018">
    <property type="entry name" value="EF_HAND_1"/>
    <property type="match status" value="2"/>
</dbReference>
<dbReference type="KEGG" id="smo:SELMODRAFT_403081"/>
<evidence type="ECO:0000313" key="7">
    <source>
        <dbReference type="EMBL" id="EFJ38843.1"/>
    </source>
</evidence>
<dbReference type="PANTHER" id="PTHR46212:SF3">
    <property type="entry name" value="GH27120P"/>
    <property type="match status" value="1"/>
</dbReference>
<dbReference type="SMART" id="SM00054">
    <property type="entry name" value="EFh"/>
    <property type="match status" value="2"/>
</dbReference>
<dbReference type="PROSITE" id="PS50222">
    <property type="entry name" value="EF_HAND_2"/>
    <property type="match status" value="2"/>
</dbReference>
<dbReference type="InterPro" id="IPR051426">
    <property type="entry name" value="Peflin/Sorcin_CaBP"/>
</dbReference>
<proteinExistence type="predicted"/>
<evidence type="ECO:0000256" key="4">
    <source>
        <dbReference type="ARBA" id="ARBA00022737"/>
    </source>
</evidence>
<keyword evidence="8" id="KW-1185">Reference proteome</keyword>
<evidence type="ECO:0000313" key="8">
    <source>
        <dbReference type="Proteomes" id="UP000001514"/>
    </source>
</evidence>
<evidence type="ECO:0000256" key="1">
    <source>
        <dbReference type="ARBA" id="ARBA00004496"/>
    </source>
</evidence>
<sequence length="150" mass="17073">MADTEALRVWFQSVDVDQSGSINVTELQEALAAGNLRFSQSMVAQMIRMYDRDQNGTMSFEEFVNLHKFLSLVQNAFTASSRGSGVLGLSEMHKSFDHKRTGQFRLDDFISICIYLQSARNLFDAFDTTRQGRITLDFNQFVYCGGNLRM</sequence>
<organism evidence="8">
    <name type="scientific">Selaginella moellendorffii</name>
    <name type="common">Spikemoss</name>
    <dbReference type="NCBI Taxonomy" id="88036"/>
    <lineage>
        <taxon>Eukaryota</taxon>
        <taxon>Viridiplantae</taxon>
        <taxon>Streptophyta</taxon>
        <taxon>Embryophyta</taxon>
        <taxon>Tracheophyta</taxon>
        <taxon>Lycopodiopsida</taxon>
        <taxon>Selaginellales</taxon>
        <taxon>Selaginellaceae</taxon>
        <taxon>Selaginella</taxon>
    </lineage>
</organism>
<dbReference type="PANTHER" id="PTHR46212">
    <property type="entry name" value="PEFLIN"/>
    <property type="match status" value="1"/>
</dbReference>
<feature type="domain" description="EF-hand" evidence="6">
    <location>
        <begin position="38"/>
        <end position="73"/>
    </location>
</feature>
<keyword evidence="5" id="KW-0106">Calcium</keyword>
<dbReference type="eggNOG" id="KOG0037">
    <property type="taxonomic scope" value="Eukaryota"/>
</dbReference>
<dbReference type="Gene3D" id="1.10.238.10">
    <property type="entry name" value="EF-hand"/>
    <property type="match status" value="1"/>
</dbReference>
<dbReference type="GO" id="GO:0005737">
    <property type="term" value="C:cytoplasm"/>
    <property type="evidence" value="ECO:0007669"/>
    <property type="project" value="UniProtKB-SubCell"/>
</dbReference>
<evidence type="ECO:0000256" key="3">
    <source>
        <dbReference type="ARBA" id="ARBA00022723"/>
    </source>
</evidence>
<keyword evidence="4" id="KW-0677">Repeat</keyword>
<accession>D8QNZ7</accession>
<reference evidence="7 8" key="1">
    <citation type="journal article" date="2011" name="Science">
        <title>The Selaginella genome identifies genetic changes associated with the evolution of vascular plants.</title>
        <authorList>
            <person name="Banks J.A."/>
            <person name="Nishiyama T."/>
            <person name="Hasebe M."/>
            <person name="Bowman J.L."/>
            <person name="Gribskov M."/>
            <person name="dePamphilis C."/>
            <person name="Albert V.A."/>
            <person name="Aono N."/>
            <person name="Aoyama T."/>
            <person name="Ambrose B.A."/>
            <person name="Ashton N.W."/>
            <person name="Axtell M.J."/>
            <person name="Barker E."/>
            <person name="Barker M.S."/>
            <person name="Bennetzen J.L."/>
            <person name="Bonawitz N.D."/>
            <person name="Chapple C."/>
            <person name="Cheng C."/>
            <person name="Correa L.G."/>
            <person name="Dacre M."/>
            <person name="DeBarry J."/>
            <person name="Dreyer I."/>
            <person name="Elias M."/>
            <person name="Engstrom E.M."/>
            <person name="Estelle M."/>
            <person name="Feng L."/>
            <person name="Finet C."/>
            <person name="Floyd S.K."/>
            <person name="Frommer W.B."/>
            <person name="Fujita T."/>
            <person name="Gramzow L."/>
            <person name="Gutensohn M."/>
            <person name="Harholt J."/>
            <person name="Hattori M."/>
            <person name="Heyl A."/>
            <person name="Hirai T."/>
            <person name="Hiwatashi Y."/>
            <person name="Ishikawa M."/>
            <person name="Iwata M."/>
            <person name="Karol K.G."/>
            <person name="Koehler B."/>
            <person name="Kolukisaoglu U."/>
            <person name="Kubo M."/>
            <person name="Kurata T."/>
            <person name="Lalonde S."/>
            <person name="Li K."/>
            <person name="Li Y."/>
            <person name="Litt A."/>
            <person name="Lyons E."/>
            <person name="Manning G."/>
            <person name="Maruyama T."/>
            <person name="Michael T.P."/>
            <person name="Mikami K."/>
            <person name="Miyazaki S."/>
            <person name="Morinaga S."/>
            <person name="Murata T."/>
            <person name="Mueller-Roeber B."/>
            <person name="Nelson D.R."/>
            <person name="Obara M."/>
            <person name="Oguri Y."/>
            <person name="Olmstead R.G."/>
            <person name="Onodera N."/>
            <person name="Petersen B.L."/>
            <person name="Pils B."/>
            <person name="Prigge M."/>
            <person name="Rensing S.A."/>
            <person name="Riano-Pachon D.M."/>
            <person name="Roberts A.W."/>
            <person name="Sato Y."/>
            <person name="Scheller H.V."/>
            <person name="Schulz B."/>
            <person name="Schulz C."/>
            <person name="Shakirov E.V."/>
            <person name="Shibagaki N."/>
            <person name="Shinohara N."/>
            <person name="Shippen D.E."/>
            <person name="Soerensen I."/>
            <person name="Sotooka R."/>
            <person name="Sugimoto N."/>
            <person name="Sugita M."/>
            <person name="Sumikawa N."/>
            <person name="Tanurdzic M."/>
            <person name="Theissen G."/>
            <person name="Ulvskov P."/>
            <person name="Wakazuki S."/>
            <person name="Weng J.K."/>
            <person name="Willats W.W."/>
            <person name="Wipf D."/>
            <person name="Wolf P.G."/>
            <person name="Yang L."/>
            <person name="Zimmer A.D."/>
            <person name="Zhu Q."/>
            <person name="Mitros T."/>
            <person name="Hellsten U."/>
            <person name="Loque D."/>
            <person name="Otillar R."/>
            <person name="Salamov A."/>
            <person name="Schmutz J."/>
            <person name="Shapiro H."/>
            <person name="Lindquist E."/>
            <person name="Lucas S."/>
            <person name="Rokhsar D."/>
            <person name="Grigoriev I.V."/>
        </authorList>
    </citation>
    <scope>NUCLEOTIDE SEQUENCE [LARGE SCALE GENOMIC DNA]</scope>
</reference>
<dbReference type="HOGENOM" id="CLU_051357_1_1_1"/>
<dbReference type="EMBL" id="GL377565">
    <property type="protein sequence ID" value="EFJ38843.1"/>
    <property type="molecule type" value="Genomic_DNA"/>
</dbReference>
<keyword evidence="3" id="KW-0479">Metal-binding</keyword>
<dbReference type="STRING" id="88036.D8QNZ7"/>
<comment type="subcellular location">
    <subcellularLocation>
        <location evidence="1">Cytoplasm</location>
    </subcellularLocation>
</comment>
<dbReference type="InParanoid" id="D8QNZ7"/>
<evidence type="ECO:0000256" key="5">
    <source>
        <dbReference type="ARBA" id="ARBA00022837"/>
    </source>
</evidence>
<dbReference type="InterPro" id="IPR018247">
    <property type="entry name" value="EF_Hand_1_Ca_BS"/>
</dbReference>
<feature type="domain" description="EF-hand" evidence="6">
    <location>
        <begin position="2"/>
        <end position="37"/>
    </location>
</feature>
<dbReference type="Proteomes" id="UP000001514">
    <property type="component" value="Unassembled WGS sequence"/>
</dbReference>
<evidence type="ECO:0000256" key="2">
    <source>
        <dbReference type="ARBA" id="ARBA00022490"/>
    </source>
</evidence>
<name>D8QNZ7_SELML</name>
<dbReference type="Pfam" id="PF13499">
    <property type="entry name" value="EF-hand_7"/>
    <property type="match status" value="1"/>
</dbReference>
<dbReference type="Gramene" id="EFJ38843">
    <property type="protein sequence ID" value="EFJ38843"/>
    <property type="gene ID" value="SELMODRAFT_403081"/>
</dbReference>
<dbReference type="AlphaFoldDB" id="D8QNZ7"/>
<gene>
    <name evidence="7" type="ORF">SELMODRAFT_403081</name>
</gene>
<dbReference type="InterPro" id="IPR011992">
    <property type="entry name" value="EF-hand-dom_pair"/>
</dbReference>
<dbReference type="GO" id="GO:0048306">
    <property type="term" value="F:calcium-dependent protein binding"/>
    <property type="evidence" value="ECO:0007669"/>
    <property type="project" value="UniProtKB-ARBA"/>
</dbReference>
<dbReference type="GO" id="GO:0005509">
    <property type="term" value="F:calcium ion binding"/>
    <property type="evidence" value="ECO:0007669"/>
    <property type="project" value="InterPro"/>
</dbReference>
<protein>
    <recommendedName>
        <fullName evidence="6">EF-hand domain-containing protein</fullName>
    </recommendedName>
</protein>
<dbReference type="InterPro" id="IPR002048">
    <property type="entry name" value="EF_hand_dom"/>
</dbReference>
<dbReference type="SUPFAM" id="SSF47473">
    <property type="entry name" value="EF-hand"/>
    <property type="match status" value="1"/>
</dbReference>